<keyword evidence="11" id="KW-0653">Protein transport</keyword>
<evidence type="ECO:0000256" key="13">
    <source>
        <dbReference type="ARBA" id="ARBA00023136"/>
    </source>
</evidence>
<reference evidence="17" key="1">
    <citation type="journal article" date="2020" name="Nat. Commun.">
        <title>Large-scale genome sequencing of mycorrhizal fungi provides insights into the early evolution of symbiotic traits.</title>
        <authorList>
            <person name="Miyauchi S."/>
            <person name="Kiss E."/>
            <person name="Kuo A."/>
            <person name="Drula E."/>
            <person name="Kohler A."/>
            <person name="Sanchez-Garcia M."/>
            <person name="Morin E."/>
            <person name="Andreopoulos B."/>
            <person name="Barry K.W."/>
            <person name="Bonito G."/>
            <person name="Buee M."/>
            <person name="Carver A."/>
            <person name="Chen C."/>
            <person name="Cichocki N."/>
            <person name="Clum A."/>
            <person name="Culley D."/>
            <person name="Crous P.W."/>
            <person name="Fauchery L."/>
            <person name="Girlanda M."/>
            <person name="Hayes R.D."/>
            <person name="Keri Z."/>
            <person name="LaButti K."/>
            <person name="Lipzen A."/>
            <person name="Lombard V."/>
            <person name="Magnuson J."/>
            <person name="Maillard F."/>
            <person name="Murat C."/>
            <person name="Nolan M."/>
            <person name="Ohm R.A."/>
            <person name="Pangilinan J."/>
            <person name="Pereira M.F."/>
            <person name="Perotto S."/>
            <person name="Peter M."/>
            <person name="Pfister S."/>
            <person name="Riley R."/>
            <person name="Sitrit Y."/>
            <person name="Stielow J.B."/>
            <person name="Szollosi G."/>
            <person name="Zifcakova L."/>
            <person name="Stursova M."/>
            <person name="Spatafora J.W."/>
            <person name="Tedersoo L."/>
            <person name="Vaario L.M."/>
            <person name="Yamada A."/>
            <person name="Yan M."/>
            <person name="Wang P."/>
            <person name="Xu J."/>
            <person name="Bruns T."/>
            <person name="Baldrian P."/>
            <person name="Vilgalys R."/>
            <person name="Dunand C."/>
            <person name="Henrissat B."/>
            <person name="Grigoriev I.V."/>
            <person name="Hibbett D."/>
            <person name="Nagy L.G."/>
            <person name="Martin F.M."/>
        </authorList>
    </citation>
    <scope>NUCLEOTIDE SEQUENCE</scope>
    <source>
        <strain evidence="17">UH-Tt-Lm1</strain>
    </source>
</reference>
<gene>
    <name evidence="17" type="ORF">BJ322DRAFT_1011367</name>
</gene>
<accession>A0A9P6H9T7</accession>
<keyword evidence="12" id="KW-1133">Transmembrane helix</keyword>
<proteinExistence type="predicted"/>
<evidence type="ECO:0000313" key="18">
    <source>
        <dbReference type="Proteomes" id="UP000736335"/>
    </source>
</evidence>
<evidence type="ECO:0000256" key="4">
    <source>
        <dbReference type="ARBA" id="ARBA00022528"/>
    </source>
</evidence>
<feature type="region of interest" description="Disordered" evidence="15">
    <location>
        <begin position="280"/>
        <end position="303"/>
    </location>
</feature>
<evidence type="ECO:0000256" key="15">
    <source>
        <dbReference type="SAM" id="MobiDB-lite"/>
    </source>
</evidence>
<evidence type="ECO:0000256" key="12">
    <source>
        <dbReference type="ARBA" id="ARBA00022989"/>
    </source>
</evidence>
<evidence type="ECO:0000256" key="10">
    <source>
        <dbReference type="ARBA" id="ARBA00022842"/>
    </source>
</evidence>
<feature type="non-terminal residue" evidence="17">
    <location>
        <position position="1"/>
    </location>
</feature>
<evidence type="ECO:0000256" key="11">
    <source>
        <dbReference type="ARBA" id="ARBA00022927"/>
    </source>
</evidence>
<dbReference type="GO" id="GO:0016787">
    <property type="term" value="F:hydrolase activity"/>
    <property type="evidence" value="ECO:0007669"/>
    <property type="project" value="UniProtKB-KW"/>
</dbReference>
<dbReference type="AlphaFoldDB" id="A0A9P6H9T7"/>
<dbReference type="Proteomes" id="UP000736335">
    <property type="component" value="Unassembled WGS sequence"/>
</dbReference>
<keyword evidence="8 17" id="KW-0378">Hydrolase</keyword>
<comment type="cofactor">
    <cofactor evidence="1">
        <name>Mg(2+)</name>
        <dbReference type="ChEBI" id="CHEBI:18420"/>
    </cofactor>
</comment>
<dbReference type="SUPFAM" id="SSF52540">
    <property type="entry name" value="P-loop containing nucleoside triphosphate hydrolases"/>
    <property type="match status" value="1"/>
</dbReference>
<reference evidence="17" key="2">
    <citation type="submission" date="2020-11" db="EMBL/GenBank/DDBJ databases">
        <authorList>
            <consortium name="DOE Joint Genome Institute"/>
            <person name="Kuo A."/>
            <person name="Miyauchi S."/>
            <person name="Kiss E."/>
            <person name="Drula E."/>
            <person name="Kohler A."/>
            <person name="Sanchez-Garcia M."/>
            <person name="Andreopoulos B."/>
            <person name="Barry K.W."/>
            <person name="Bonito G."/>
            <person name="Buee M."/>
            <person name="Carver A."/>
            <person name="Chen C."/>
            <person name="Cichocki N."/>
            <person name="Clum A."/>
            <person name="Culley D."/>
            <person name="Crous P.W."/>
            <person name="Fauchery L."/>
            <person name="Girlanda M."/>
            <person name="Hayes R."/>
            <person name="Keri Z."/>
            <person name="Labutti K."/>
            <person name="Lipzen A."/>
            <person name="Lombard V."/>
            <person name="Magnuson J."/>
            <person name="Maillard F."/>
            <person name="Morin E."/>
            <person name="Murat C."/>
            <person name="Nolan M."/>
            <person name="Ohm R."/>
            <person name="Pangilinan J."/>
            <person name="Pereira M."/>
            <person name="Perotto S."/>
            <person name="Peter M."/>
            <person name="Riley R."/>
            <person name="Sitrit Y."/>
            <person name="Stielow B."/>
            <person name="Szollosi G."/>
            <person name="Zifcakova L."/>
            <person name="Stursova M."/>
            <person name="Spatafora J.W."/>
            <person name="Tedersoo L."/>
            <person name="Vaario L.-M."/>
            <person name="Yamada A."/>
            <person name="Yan M."/>
            <person name="Wang P."/>
            <person name="Xu J."/>
            <person name="Bruns T."/>
            <person name="Baldrian P."/>
            <person name="Vilgalys R."/>
            <person name="Henrissat B."/>
            <person name="Grigoriev I.V."/>
            <person name="Hibbett D."/>
            <person name="Nagy L.G."/>
            <person name="Martin F.M."/>
        </authorList>
    </citation>
    <scope>NUCLEOTIDE SEQUENCE</scope>
    <source>
        <strain evidence="17">UH-Tt-Lm1</strain>
    </source>
</reference>
<dbReference type="InterPro" id="IPR006073">
    <property type="entry name" value="GTP-bd"/>
</dbReference>
<keyword evidence="9" id="KW-1002">Plastid outer membrane</keyword>
<evidence type="ECO:0000256" key="7">
    <source>
        <dbReference type="ARBA" id="ARBA00022723"/>
    </source>
</evidence>
<evidence type="ECO:0000256" key="2">
    <source>
        <dbReference type="ARBA" id="ARBA00004167"/>
    </source>
</evidence>
<comment type="caution">
    <text evidence="17">The sequence shown here is derived from an EMBL/GenBank/DDBJ whole genome shotgun (WGS) entry which is preliminary data.</text>
</comment>
<dbReference type="Pfam" id="PF01926">
    <property type="entry name" value="MMR_HSR1"/>
    <property type="match status" value="1"/>
</dbReference>
<dbReference type="PANTHER" id="PTHR10903">
    <property type="entry name" value="GTPASE, IMAP FAMILY MEMBER-RELATED"/>
    <property type="match status" value="1"/>
</dbReference>
<dbReference type="GO" id="GO:0016020">
    <property type="term" value="C:membrane"/>
    <property type="evidence" value="ECO:0007669"/>
    <property type="project" value="UniProtKB-SubCell"/>
</dbReference>
<protein>
    <submittedName>
        <fullName evidence="17">P-loop containing nucleoside triphosphate hydrolase protein</fullName>
    </submittedName>
</protein>
<evidence type="ECO:0000313" key="17">
    <source>
        <dbReference type="EMBL" id="KAF9781265.1"/>
    </source>
</evidence>
<keyword evidence="4" id="KW-0150">Chloroplast</keyword>
<dbReference type="GO" id="GO:0046872">
    <property type="term" value="F:metal ion binding"/>
    <property type="evidence" value="ECO:0007669"/>
    <property type="project" value="UniProtKB-KW"/>
</dbReference>
<evidence type="ECO:0000256" key="1">
    <source>
        <dbReference type="ARBA" id="ARBA00001946"/>
    </source>
</evidence>
<dbReference type="OrthoDB" id="8954335at2759"/>
<dbReference type="EMBL" id="WIUZ02000014">
    <property type="protein sequence ID" value="KAF9781265.1"/>
    <property type="molecule type" value="Genomic_DNA"/>
</dbReference>
<comment type="subcellular location">
    <subcellularLocation>
        <location evidence="2">Membrane</location>
        <topology evidence="2">Single-pass membrane protein</topology>
    </subcellularLocation>
    <subcellularLocation>
        <location evidence="14">Plastid</location>
        <location evidence="14">Chloroplast outer membrane</location>
    </subcellularLocation>
</comment>
<dbReference type="InterPro" id="IPR045058">
    <property type="entry name" value="GIMA/IAN/Toc"/>
</dbReference>
<evidence type="ECO:0000259" key="16">
    <source>
        <dbReference type="Pfam" id="PF01926"/>
    </source>
</evidence>
<evidence type="ECO:0000256" key="5">
    <source>
        <dbReference type="ARBA" id="ARBA00022640"/>
    </source>
</evidence>
<organism evidence="17 18">
    <name type="scientific">Thelephora terrestris</name>
    <dbReference type="NCBI Taxonomy" id="56493"/>
    <lineage>
        <taxon>Eukaryota</taxon>
        <taxon>Fungi</taxon>
        <taxon>Dikarya</taxon>
        <taxon>Basidiomycota</taxon>
        <taxon>Agaricomycotina</taxon>
        <taxon>Agaricomycetes</taxon>
        <taxon>Thelephorales</taxon>
        <taxon>Thelephoraceae</taxon>
        <taxon>Thelephora</taxon>
    </lineage>
</organism>
<evidence type="ECO:0000256" key="6">
    <source>
        <dbReference type="ARBA" id="ARBA00022692"/>
    </source>
</evidence>
<keyword evidence="5" id="KW-0934">Plastid</keyword>
<dbReference type="GO" id="GO:0005525">
    <property type="term" value="F:GTP binding"/>
    <property type="evidence" value="ECO:0007669"/>
    <property type="project" value="InterPro"/>
</dbReference>
<name>A0A9P6H9T7_9AGAM</name>
<evidence type="ECO:0000256" key="14">
    <source>
        <dbReference type="ARBA" id="ARBA00024013"/>
    </source>
</evidence>
<dbReference type="GO" id="GO:0015031">
    <property type="term" value="P:protein transport"/>
    <property type="evidence" value="ECO:0007669"/>
    <property type="project" value="UniProtKB-KW"/>
</dbReference>
<keyword evidence="7" id="KW-0479">Metal-binding</keyword>
<evidence type="ECO:0000256" key="3">
    <source>
        <dbReference type="ARBA" id="ARBA00022448"/>
    </source>
</evidence>
<sequence length="433" mass="49619">SIMGPTGSGKSTFTNLVSGSKLDVSGGLRSCTDVVQAAGDFYLDGRRVTLIDTPGFDDTTRSDTDVLKSIALFLETSYKQGTKLAGVLYFHRISDFKMTGLSRKNFNMFRKLCGDNTLENIVIVTNMWGEVDPQTGDKREAELMREDIFFKPVLEKGAKMARHENTVHSAETIIRLILNNHPLPLRIQEELVDGHMDLSETSAGEELNREINAKIGRLQEDVRFLKEEMEQARKEKDEQARRELDIEIKKLQREVERFQNDARRLGSDYKKEKERLEARLKQVESEGREEQVESEGREEADRIKAQYQQQTDENERLEVRLEQAREEVARMRAQYQQKTDENERLEARLEQAREEVDRVGAHYQQQIDELNSALQSNAESSEQEKASLRNDIQILSRKLLVKGVGLLGPGGASIDRFIARPFFDHLDKWAVKG</sequence>
<keyword evidence="13" id="KW-0472">Membrane</keyword>
<keyword evidence="18" id="KW-1185">Reference proteome</keyword>
<keyword evidence="3" id="KW-0813">Transport</keyword>
<evidence type="ECO:0000256" key="9">
    <source>
        <dbReference type="ARBA" id="ARBA00022805"/>
    </source>
</evidence>
<keyword evidence="6" id="KW-0812">Transmembrane</keyword>
<keyword evidence="10" id="KW-0460">Magnesium</keyword>
<feature type="domain" description="G" evidence="16">
    <location>
        <begin position="2"/>
        <end position="57"/>
    </location>
</feature>
<dbReference type="PANTHER" id="PTHR10903:SF135">
    <property type="entry name" value="TRANSLOCASE OF CHLOROPLAST 120, CHLOROPLASTIC-RELATED"/>
    <property type="match status" value="1"/>
</dbReference>
<dbReference type="Gene3D" id="3.40.50.300">
    <property type="entry name" value="P-loop containing nucleotide triphosphate hydrolases"/>
    <property type="match status" value="1"/>
</dbReference>
<evidence type="ECO:0000256" key="8">
    <source>
        <dbReference type="ARBA" id="ARBA00022801"/>
    </source>
</evidence>
<dbReference type="InterPro" id="IPR027417">
    <property type="entry name" value="P-loop_NTPase"/>
</dbReference>